<feature type="region of interest" description="Disordered" evidence="1">
    <location>
        <begin position="306"/>
        <end position="325"/>
    </location>
</feature>
<reference evidence="2 3" key="1">
    <citation type="journal article" date="2015" name="Genome Announc.">
        <title>Draft Genome Sequences of Marine Isolates of Thalassomonas viridans and Thalassomonas actiniarum.</title>
        <authorList>
            <person name="Olonade I."/>
            <person name="van Zyl L.J."/>
            <person name="Trindade M."/>
        </authorList>
    </citation>
    <scope>NUCLEOTIDE SEQUENCE [LARGE SCALE GENOMIC DNA]</scope>
    <source>
        <strain evidence="2 3">XOM25</strain>
    </source>
</reference>
<evidence type="ECO:0000256" key="1">
    <source>
        <dbReference type="SAM" id="MobiDB-lite"/>
    </source>
</evidence>
<evidence type="ECO:0000313" key="3">
    <source>
        <dbReference type="Proteomes" id="UP000032352"/>
    </source>
</evidence>
<organism evidence="2 3">
    <name type="scientific">Thalassomonas viridans</name>
    <dbReference type="NCBI Taxonomy" id="137584"/>
    <lineage>
        <taxon>Bacteria</taxon>
        <taxon>Pseudomonadati</taxon>
        <taxon>Pseudomonadota</taxon>
        <taxon>Gammaproteobacteria</taxon>
        <taxon>Alteromonadales</taxon>
        <taxon>Colwelliaceae</taxon>
        <taxon>Thalassomonas</taxon>
    </lineage>
</organism>
<dbReference type="RefSeq" id="WP_044840121.1">
    <property type="nucleotide sequence ID" value="NZ_CP059733.1"/>
</dbReference>
<dbReference type="KEGG" id="tvd:SG34_014920"/>
<protein>
    <submittedName>
        <fullName evidence="2">Uncharacterized protein</fullName>
    </submittedName>
</protein>
<sequence length="325" mass="36458">MDNNTGRKRANSAPAILTESDRMETRARSNAIHEPNFETRPRSNAFSMPKTRPRSNAFVVTEQDKLSSDRELGITWNHRESTVQQFNALNDGSRRLSDMTQALKDTELYRNEMSYRAKIEKANQGSALSRPFKKIAAWVQKKWRNTEDKKGKARDAIIGKAVEELAPPVVSELYKFGKVEFTHLEQREEIGQINRQLGPEMDFTTKGWKRGADFNRTLDHTKNAISLASTVATGGLDKTIPGAKSGVLFLAGKGAKAIHERGAMVGDMVKDDNRFLHGMSDQDSISKQTYKFSAIRKKQKLDALQSINRSEAASKQTAKKLTGQQ</sequence>
<dbReference type="Proteomes" id="UP000032352">
    <property type="component" value="Chromosome"/>
</dbReference>
<reference evidence="2 3" key="2">
    <citation type="journal article" date="2022" name="Mar. Drugs">
        <title>Bioassay-Guided Fractionation Leads to the Detection of Cholic Acid Generated by the Rare Thalassomonas sp.</title>
        <authorList>
            <person name="Pheiffer F."/>
            <person name="Schneider Y.K."/>
            <person name="Hansen E.H."/>
            <person name="Andersen J.H."/>
            <person name="Isaksson J."/>
            <person name="Busche T."/>
            <person name="R C."/>
            <person name="Kalinowski J."/>
            <person name="Zyl L.V."/>
            <person name="Trindade M."/>
        </authorList>
    </citation>
    <scope>NUCLEOTIDE SEQUENCE [LARGE SCALE GENOMIC DNA]</scope>
    <source>
        <strain evidence="2 3">XOM25</strain>
    </source>
</reference>
<feature type="compositionally biased region" description="Polar residues" evidence="1">
    <location>
        <begin position="306"/>
        <end position="316"/>
    </location>
</feature>
<proteinExistence type="predicted"/>
<gene>
    <name evidence="2" type="ORF">SG34_014920</name>
</gene>
<accession>A0AAF0CCF7</accession>
<dbReference type="AlphaFoldDB" id="A0AAF0CCF7"/>
<name>A0AAF0CCF7_9GAMM</name>
<dbReference type="EMBL" id="CP059733">
    <property type="protein sequence ID" value="WDE08071.1"/>
    <property type="molecule type" value="Genomic_DNA"/>
</dbReference>
<keyword evidence="3" id="KW-1185">Reference proteome</keyword>
<feature type="compositionally biased region" description="Basic residues" evidence="1">
    <location>
        <begin position="1"/>
        <end position="10"/>
    </location>
</feature>
<evidence type="ECO:0000313" key="2">
    <source>
        <dbReference type="EMBL" id="WDE08071.1"/>
    </source>
</evidence>
<feature type="region of interest" description="Disordered" evidence="1">
    <location>
        <begin position="1"/>
        <end position="51"/>
    </location>
</feature>